<keyword evidence="1" id="KW-0472">Membrane</keyword>
<proteinExistence type="predicted"/>
<evidence type="ECO:0000256" key="1">
    <source>
        <dbReference type="SAM" id="Phobius"/>
    </source>
</evidence>
<evidence type="ECO:0000313" key="2">
    <source>
        <dbReference type="EMBL" id="MDC8831504.1"/>
    </source>
</evidence>
<dbReference type="PANTHER" id="PTHR34351:SF1">
    <property type="entry name" value="SLR1927 PROTEIN"/>
    <property type="match status" value="1"/>
</dbReference>
<keyword evidence="3" id="KW-1185">Reference proteome</keyword>
<reference evidence="2 3" key="1">
    <citation type="submission" date="2022-10" db="EMBL/GenBank/DDBJ databases">
        <title>Alteromonas sp. chi3 Genome sequencing.</title>
        <authorList>
            <person name="Park S."/>
        </authorList>
    </citation>
    <scope>NUCLEOTIDE SEQUENCE [LARGE SCALE GENOMIC DNA]</scope>
    <source>
        <strain evidence="3">chi3</strain>
    </source>
</reference>
<evidence type="ECO:0000313" key="3">
    <source>
        <dbReference type="Proteomes" id="UP001218788"/>
    </source>
</evidence>
<dbReference type="Proteomes" id="UP001218788">
    <property type="component" value="Unassembled WGS sequence"/>
</dbReference>
<feature type="transmembrane region" description="Helical" evidence="1">
    <location>
        <begin position="31"/>
        <end position="52"/>
    </location>
</feature>
<comment type="caution">
    <text evidence="2">The sequence shown here is derived from an EMBL/GenBank/DDBJ whole genome shotgun (WGS) entry which is preliminary data.</text>
</comment>
<dbReference type="PANTHER" id="PTHR34351">
    <property type="entry name" value="SLR1927 PROTEIN-RELATED"/>
    <property type="match status" value="1"/>
</dbReference>
<dbReference type="RefSeq" id="WP_273640850.1">
    <property type="nucleotide sequence ID" value="NZ_JAQQXP010000001.1"/>
</dbReference>
<organism evidence="2 3">
    <name type="scientific">Alteromonas gilva</name>
    <dbReference type="NCBI Taxonomy" id="2987522"/>
    <lineage>
        <taxon>Bacteria</taxon>
        <taxon>Pseudomonadati</taxon>
        <taxon>Pseudomonadota</taxon>
        <taxon>Gammaproteobacteria</taxon>
        <taxon>Alteromonadales</taxon>
        <taxon>Alteromonadaceae</taxon>
        <taxon>Alteromonas/Salinimonas group</taxon>
        <taxon>Alteromonas</taxon>
    </lineage>
</organism>
<protein>
    <submittedName>
        <fullName evidence="2">DUF58 domain-containing protein</fullName>
    </submittedName>
</protein>
<keyword evidence="1" id="KW-1133">Transmembrane helix</keyword>
<sequence>MRGTFNKLQHRWLQKRIPAQPRFELGLNNVFVFPSRLGFGFLLTCAGIFILGTNYQNNLMILLCQFLLAIFLLHLFVTYRNFASLSISLKRTQPVFVNEHALLTLQLDTRRGAANFYGGLHVGLMGTSLATLNRRADIDKTVKLLLPAPRRGVFRLPRLTIASTYPLGLFRCWTHLDFNQTMTVYPHPVASIPQLASMSGQDGDAPSDVTGIDEFDSLRAFKPGDPMNRVAWKQAAKGGELSTKNFTQTQLKSGWLSLDNYPGEPLEKALSLLAFQVNKLSSSQHEFGLKLSSVSVEPASGEAHKHRCLQCLASYQQPEQAYAAD</sequence>
<accession>A0ABT5L510</accession>
<gene>
    <name evidence="2" type="ORF">OIK42_12105</name>
</gene>
<feature type="transmembrane region" description="Helical" evidence="1">
    <location>
        <begin position="59"/>
        <end position="79"/>
    </location>
</feature>
<dbReference type="EMBL" id="JAQQXP010000001">
    <property type="protein sequence ID" value="MDC8831504.1"/>
    <property type="molecule type" value="Genomic_DNA"/>
</dbReference>
<keyword evidence="1" id="KW-0812">Transmembrane</keyword>
<name>A0ABT5L510_9ALTE</name>